<gene>
    <name evidence="1" type="ORF">CPB84DRAFT_1852872</name>
</gene>
<proteinExistence type="predicted"/>
<evidence type="ECO:0000313" key="2">
    <source>
        <dbReference type="Proteomes" id="UP000724874"/>
    </source>
</evidence>
<dbReference type="Proteomes" id="UP000724874">
    <property type="component" value="Unassembled WGS sequence"/>
</dbReference>
<keyword evidence="2" id="KW-1185">Reference proteome</keyword>
<dbReference type="OrthoDB" id="2631350at2759"/>
<sequence length="189" mass="20749">MLHTLFCDSAEMEKIILIGRGLSLDTVSMVAKFEHLRVLELVGMGEALDIDVLERIGALPSLVSLTLDFTESTIVLTLEKDIGLKDLKSLTVTAPLPFTRSFLPKISTTTLESLGAMCPSQPLSNKKEFLEEVVERWGETLRRVELVHQQVQVDAGGAGGTLLDMELLSMDALALLLPLKKLTYLKLEG</sequence>
<accession>A0A9P5NA82</accession>
<dbReference type="EMBL" id="JADNYJ010000179">
    <property type="protein sequence ID" value="KAF8876681.1"/>
    <property type="molecule type" value="Genomic_DNA"/>
</dbReference>
<evidence type="ECO:0000313" key="1">
    <source>
        <dbReference type="EMBL" id="KAF8876681.1"/>
    </source>
</evidence>
<name>A0A9P5NA82_GYMJU</name>
<protein>
    <submittedName>
        <fullName evidence="1">Uncharacterized protein</fullName>
    </submittedName>
</protein>
<organism evidence="1 2">
    <name type="scientific">Gymnopilus junonius</name>
    <name type="common">Spectacular rustgill mushroom</name>
    <name type="synonym">Gymnopilus spectabilis subsp. junonius</name>
    <dbReference type="NCBI Taxonomy" id="109634"/>
    <lineage>
        <taxon>Eukaryota</taxon>
        <taxon>Fungi</taxon>
        <taxon>Dikarya</taxon>
        <taxon>Basidiomycota</taxon>
        <taxon>Agaricomycotina</taxon>
        <taxon>Agaricomycetes</taxon>
        <taxon>Agaricomycetidae</taxon>
        <taxon>Agaricales</taxon>
        <taxon>Agaricineae</taxon>
        <taxon>Hymenogastraceae</taxon>
        <taxon>Gymnopilus</taxon>
    </lineage>
</organism>
<dbReference type="AlphaFoldDB" id="A0A9P5NA82"/>
<comment type="caution">
    <text evidence="1">The sequence shown here is derived from an EMBL/GenBank/DDBJ whole genome shotgun (WGS) entry which is preliminary data.</text>
</comment>
<reference evidence="1" key="1">
    <citation type="submission" date="2020-11" db="EMBL/GenBank/DDBJ databases">
        <authorList>
            <consortium name="DOE Joint Genome Institute"/>
            <person name="Ahrendt S."/>
            <person name="Riley R."/>
            <person name="Andreopoulos W."/>
            <person name="LaButti K."/>
            <person name="Pangilinan J."/>
            <person name="Ruiz-duenas F.J."/>
            <person name="Barrasa J.M."/>
            <person name="Sanchez-Garcia M."/>
            <person name="Camarero S."/>
            <person name="Miyauchi S."/>
            <person name="Serrano A."/>
            <person name="Linde D."/>
            <person name="Babiker R."/>
            <person name="Drula E."/>
            <person name="Ayuso-Fernandez I."/>
            <person name="Pacheco R."/>
            <person name="Padilla G."/>
            <person name="Ferreira P."/>
            <person name="Barriuso J."/>
            <person name="Kellner H."/>
            <person name="Castanera R."/>
            <person name="Alfaro M."/>
            <person name="Ramirez L."/>
            <person name="Pisabarro A.G."/>
            <person name="Kuo A."/>
            <person name="Tritt A."/>
            <person name="Lipzen A."/>
            <person name="He G."/>
            <person name="Yan M."/>
            <person name="Ng V."/>
            <person name="Cullen D."/>
            <person name="Martin F."/>
            <person name="Rosso M.-N."/>
            <person name="Henrissat B."/>
            <person name="Hibbett D."/>
            <person name="Martinez A.T."/>
            <person name="Grigoriev I.V."/>
        </authorList>
    </citation>
    <scope>NUCLEOTIDE SEQUENCE</scope>
    <source>
        <strain evidence="1">AH 44721</strain>
    </source>
</reference>